<dbReference type="GO" id="GO:0016740">
    <property type="term" value="F:transferase activity"/>
    <property type="evidence" value="ECO:0007669"/>
    <property type="project" value="UniProtKB-KW"/>
</dbReference>
<dbReference type="PANTHER" id="PTHR48090:SF7">
    <property type="entry name" value="RFBJ PROTEIN"/>
    <property type="match status" value="1"/>
</dbReference>
<dbReference type="EMBL" id="NXIB02000014">
    <property type="protein sequence ID" value="PHX56689.1"/>
    <property type="molecule type" value="Genomic_DNA"/>
</dbReference>
<dbReference type="CDD" id="cd04179">
    <property type="entry name" value="DPM_DPG-synthase_like"/>
    <property type="match status" value="1"/>
</dbReference>
<proteinExistence type="predicted"/>
<dbReference type="AlphaFoldDB" id="A0A2G4F4L8"/>
<comment type="caution">
    <text evidence="2">The sequence shown here is derived from an EMBL/GenBank/DDBJ whole genome shotgun (WGS) entry which is preliminary data.</text>
</comment>
<gene>
    <name evidence="2" type="ORF">CP500_004130</name>
</gene>
<name>A0A2G4F4L8_9CYAN</name>
<sequence length="256" mass="29199">MKISVIIPAHNEEGCLEGTVRAIAHTLNLEAIEHEILIVNDNSVDRTLNICQELSETFPTVRYINNQPPNGFGFAVRRGLAEFEGDAVAIVMADASDDPRDLVAGYRQLQAGYDCIFGSRFIKGGFVVDYPIHKLAINRLANWFVKSIFGLRYNDVTNAFKIYRKEVIDGVQPILSHHFNLTVELPLKAIVRGFSYDVIPLRWYNRTAGISKLKIKEMGSRYLFIVLYVWLEKHLSRGDYHRSEIRTKILTTNEIL</sequence>
<dbReference type="Gene3D" id="3.90.550.10">
    <property type="entry name" value="Spore Coat Polysaccharide Biosynthesis Protein SpsA, Chain A"/>
    <property type="match status" value="1"/>
</dbReference>
<organism evidence="2 3">
    <name type="scientific">Tychonema bourrellyi FEM_GT703</name>
    <dbReference type="NCBI Taxonomy" id="2040638"/>
    <lineage>
        <taxon>Bacteria</taxon>
        <taxon>Bacillati</taxon>
        <taxon>Cyanobacteriota</taxon>
        <taxon>Cyanophyceae</taxon>
        <taxon>Oscillatoriophycideae</taxon>
        <taxon>Oscillatoriales</taxon>
        <taxon>Microcoleaceae</taxon>
        <taxon>Tychonema</taxon>
    </lineage>
</organism>
<feature type="domain" description="Glycosyltransferase 2-like" evidence="1">
    <location>
        <begin position="4"/>
        <end position="168"/>
    </location>
</feature>
<reference evidence="2" key="1">
    <citation type="submission" date="2017-10" db="EMBL/GenBank/DDBJ databases">
        <title>Draft genome sequence of the planktic cyanobacteria Tychonema bourrellyi isolated from alpine lentic freshwater.</title>
        <authorList>
            <person name="Tett A."/>
            <person name="Armanini F."/>
            <person name="Asnicar F."/>
            <person name="Boscaini A."/>
            <person name="Pasolli E."/>
            <person name="Zolfo M."/>
            <person name="Donati C."/>
            <person name="Salmaso N."/>
            <person name="Segata N."/>
        </authorList>
    </citation>
    <scope>NUCLEOTIDE SEQUENCE</scope>
    <source>
        <strain evidence="2">FEM_GT703</strain>
    </source>
</reference>
<dbReference type="RefSeq" id="WP_096828566.1">
    <property type="nucleotide sequence ID" value="NZ_NXIB02000014.1"/>
</dbReference>
<dbReference type="Pfam" id="PF00535">
    <property type="entry name" value="Glycos_transf_2"/>
    <property type="match status" value="1"/>
</dbReference>
<evidence type="ECO:0000313" key="3">
    <source>
        <dbReference type="Proteomes" id="UP000226442"/>
    </source>
</evidence>
<dbReference type="InterPro" id="IPR001173">
    <property type="entry name" value="Glyco_trans_2-like"/>
</dbReference>
<evidence type="ECO:0000313" key="2">
    <source>
        <dbReference type="EMBL" id="PHX56689.1"/>
    </source>
</evidence>
<protein>
    <submittedName>
        <fullName evidence="2">Glycosyltransferase family 2 protein</fullName>
    </submittedName>
</protein>
<evidence type="ECO:0000259" key="1">
    <source>
        <dbReference type="Pfam" id="PF00535"/>
    </source>
</evidence>
<keyword evidence="3" id="KW-1185">Reference proteome</keyword>
<dbReference type="InterPro" id="IPR029044">
    <property type="entry name" value="Nucleotide-diphossugar_trans"/>
</dbReference>
<dbReference type="Proteomes" id="UP000226442">
    <property type="component" value="Unassembled WGS sequence"/>
</dbReference>
<dbReference type="OrthoDB" id="9810303at2"/>
<dbReference type="PANTHER" id="PTHR48090">
    <property type="entry name" value="UNDECAPRENYL-PHOSPHATE 4-DEOXY-4-FORMAMIDO-L-ARABINOSE TRANSFERASE-RELATED"/>
    <property type="match status" value="1"/>
</dbReference>
<accession>A0A2G4F4L8</accession>
<dbReference type="InterPro" id="IPR050256">
    <property type="entry name" value="Glycosyltransferase_2"/>
</dbReference>
<dbReference type="SUPFAM" id="SSF53448">
    <property type="entry name" value="Nucleotide-diphospho-sugar transferases"/>
    <property type="match status" value="1"/>
</dbReference>